<accession>A0AAW0JAM0</accession>
<feature type="compositionally biased region" description="Basic and acidic residues" evidence="1">
    <location>
        <begin position="1"/>
        <end position="17"/>
    </location>
</feature>
<feature type="compositionally biased region" description="Low complexity" evidence="1">
    <location>
        <begin position="41"/>
        <end position="57"/>
    </location>
</feature>
<sequence>MTYHSAKSDLRAEENYLRSHSSSGGGGHPQHTVGRHVPSNPQGFPGDIGPPGDNGPEGMKGKPGARGLPGPPGQLGAEGDEGPAGPPGVPGLEVSVADQEEPHECHSGEVIWVLTSVCDGTMCHTDSDEGR</sequence>
<dbReference type="Proteomes" id="UP001488838">
    <property type="component" value="Unassembled WGS sequence"/>
</dbReference>
<evidence type="ECO:0000313" key="2">
    <source>
        <dbReference type="EMBL" id="KAK7823456.1"/>
    </source>
</evidence>
<comment type="caution">
    <text evidence="2">The sequence shown here is derived from an EMBL/GenBank/DDBJ whole genome shotgun (WGS) entry which is preliminary data.</text>
</comment>
<feature type="region of interest" description="Disordered" evidence="1">
    <location>
        <begin position="1"/>
        <end position="103"/>
    </location>
</feature>
<proteinExistence type="predicted"/>
<reference evidence="2 3" key="1">
    <citation type="journal article" date="2023" name="bioRxiv">
        <title>Conserved and derived expression patterns and positive selection on dental genes reveal complex evolutionary context of ever-growing rodent molars.</title>
        <authorList>
            <person name="Calamari Z.T."/>
            <person name="Song A."/>
            <person name="Cohen E."/>
            <person name="Akter M."/>
            <person name="Roy R.D."/>
            <person name="Hallikas O."/>
            <person name="Christensen M.M."/>
            <person name="Li P."/>
            <person name="Marangoni P."/>
            <person name="Jernvall J."/>
            <person name="Klein O.D."/>
        </authorList>
    </citation>
    <scope>NUCLEOTIDE SEQUENCE [LARGE SCALE GENOMIC DNA]</scope>
    <source>
        <strain evidence="2">V071</strain>
    </source>
</reference>
<dbReference type="EMBL" id="JBBHLL010000052">
    <property type="protein sequence ID" value="KAK7823456.1"/>
    <property type="molecule type" value="Genomic_DNA"/>
</dbReference>
<dbReference type="InterPro" id="IPR008160">
    <property type="entry name" value="Collagen"/>
</dbReference>
<gene>
    <name evidence="2" type="ORF">U0070_013805</name>
</gene>
<dbReference type="Pfam" id="PF01391">
    <property type="entry name" value="Collagen"/>
    <property type="match status" value="1"/>
</dbReference>
<evidence type="ECO:0000313" key="3">
    <source>
        <dbReference type="Proteomes" id="UP001488838"/>
    </source>
</evidence>
<organism evidence="2 3">
    <name type="scientific">Myodes glareolus</name>
    <name type="common">Bank vole</name>
    <name type="synonym">Clethrionomys glareolus</name>
    <dbReference type="NCBI Taxonomy" id="447135"/>
    <lineage>
        <taxon>Eukaryota</taxon>
        <taxon>Metazoa</taxon>
        <taxon>Chordata</taxon>
        <taxon>Craniata</taxon>
        <taxon>Vertebrata</taxon>
        <taxon>Euteleostomi</taxon>
        <taxon>Mammalia</taxon>
        <taxon>Eutheria</taxon>
        <taxon>Euarchontoglires</taxon>
        <taxon>Glires</taxon>
        <taxon>Rodentia</taxon>
        <taxon>Myomorpha</taxon>
        <taxon>Muroidea</taxon>
        <taxon>Cricetidae</taxon>
        <taxon>Arvicolinae</taxon>
        <taxon>Myodes</taxon>
    </lineage>
</organism>
<evidence type="ECO:0000256" key="1">
    <source>
        <dbReference type="SAM" id="MobiDB-lite"/>
    </source>
</evidence>
<protein>
    <submittedName>
        <fullName evidence="2">Uncharacterized protein</fullName>
    </submittedName>
</protein>
<dbReference type="AlphaFoldDB" id="A0AAW0JAM0"/>
<name>A0AAW0JAM0_MYOGA</name>
<keyword evidence="3" id="KW-1185">Reference proteome</keyword>